<feature type="zinc finger region" description="dksA C4-type" evidence="4">
    <location>
        <begin position="35"/>
        <end position="59"/>
    </location>
</feature>
<protein>
    <submittedName>
        <fullName evidence="6">TraR/DksA family transcriptional regulator</fullName>
    </submittedName>
</protein>
<dbReference type="Pfam" id="PF01258">
    <property type="entry name" value="zf-dskA_traR"/>
    <property type="match status" value="1"/>
</dbReference>
<accession>A0A7C9QTP5</accession>
<dbReference type="InterPro" id="IPR000962">
    <property type="entry name" value="Znf_DskA_TraR"/>
</dbReference>
<keyword evidence="1" id="KW-0479">Metal-binding</keyword>
<keyword evidence="7" id="KW-1185">Reference proteome</keyword>
<dbReference type="Proteomes" id="UP000480684">
    <property type="component" value="Unassembled WGS sequence"/>
</dbReference>
<dbReference type="RefSeq" id="WP_163677484.1">
    <property type="nucleotide sequence ID" value="NZ_JAAIYP010000034.1"/>
</dbReference>
<comment type="caution">
    <text evidence="6">The sequence shown here is derived from an EMBL/GenBank/DDBJ whole genome shotgun (WGS) entry which is preliminary data.</text>
</comment>
<proteinExistence type="predicted"/>
<keyword evidence="2" id="KW-0863">Zinc-finger</keyword>
<evidence type="ECO:0000313" key="7">
    <source>
        <dbReference type="Proteomes" id="UP000480684"/>
    </source>
</evidence>
<dbReference type="SUPFAM" id="SSF57716">
    <property type="entry name" value="Glucocorticoid receptor-like (DNA-binding domain)"/>
    <property type="match status" value="1"/>
</dbReference>
<gene>
    <name evidence="6" type="ORF">G4223_08035</name>
</gene>
<feature type="domain" description="Zinc finger DksA/TraR C4-type" evidence="5">
    <location>
        <begin position="33"/>
        <end position="64"/>
    </location>
</feature>
<name>A0A7C9QTP5_9PROT</name>
<dbReference type="EMBL" id="JAAIYP010000034">
    <property type="protein sequence ID" value="NFV80057.1"/>
    <property type="molecule type" value="Genomic_DNA"/>
</dbReference>
<dbReference type="GO" id="GO:0008270">
    <property type="term" value="F:zinc ion binding"/>
    <property type="evidence" value="ECO:0007669"/>
    <property type="project" value="UniProtKB-KW"/>
</dbReference>
<keyword evidence="3" id="KW-0862">Zinc</keyword>
<dbReference type="AlphaFoldDB" id="A0A7C9QTP5"/>
<organism evidence="6 7">
    <name type="scientific">Magnetospirillum aberrantis SpK</name>
    <dbReference type="NCBI Taxonomy" id="908842"/>
    <lineage>
        <taxon>Bacteria</taxon>
        <taxon>Pseudomonadati</taxon>
        <taxon>Pseudomonadota</taxon>
        <taxon>Alphaproteobacteria</taxon>
        <taxon>Rhodospirillales</taxon>
        <taxon>Rhodospirillaceae</taxon>
        <taxon>Magnetospirillum</taxon>
    </lineage>
</organism>
<evidence type="ECO:0000259" key="5">
    <source>
        <dbReference type="Pfam" id="PF01258"/>
    </source>
</evidence>
<evidence type="ECO:0000256" key="4">
    <source>
        <dbReference type="PROSITE-ProRule" id="PRU00510"/>
    </source>
</evidence>
<evidence type="ECO:0000256" key="2">
    <source>
        <dbReference type="ARBA" id="ARBA00022771"/>
    </source>
</evidence>
<dbReference type="PROSITE" id="PS51128">
    <property type="entry name" value="ZF_DKSA_2"/>
    <property type="match status" value="1"/>
</dbReference>
<dbReference type="Gene3D" id="1.20.120.910">
    <property type="entry name" value="DksA, coiled-coil domain"/>
    <property type="match status" value="1"/>
</dbReference>
<evidence type="ECO:0000256" key="1">
    <source>
        <dbReference type="ARBA" id="ARBA00022723"/>
    </source>
</evidence>
<evidence type="ECO:0000256" key="3">
    <source>
        <dbReference type="ARBA" id="ARBA00022833"/>
    </source>
</evidence>
<reference evidence="6 7" key="1">
    <citation type="submission" date="2020-02" db="EMBL/GenBank/DDBJ databases">
        <authorList>
            <person name="Dziuba M."/>
            <person name="Kuznetsov B."/>
            <person name="Mardanov A."/>
            <person name="Ravin N."/>
            <person name="Grouzdev D."/>
        </authorList>
    </citation>
    <scope>NUCLEOTIDE SEQUENCE [LARGE SCALE GENOMIC DNA]</scope>
    <source>
        <strain evidence="6 7">SpK</strain>
    </source>
</reference>
<sequence>MDDIDNAAERIAAFNAQALAAMLDRPQAPPSDGICKACGEDIEPERLAVQPNARHCAECCMDLEEDAARRRRRGW</sequence>
<evidence type="ECO:0000313" key="6">
    <source>
        <dbReference type="EMBL" id="NFV80057.1"/>
    </source>
</evidence>